<name>A0A9W6W902_9ACTN</name>
<proteinExistence type="predicted"/>
<feature type="transmembrane region" description="Helical" evidence="1">
    <location>
        <begin position="42"/>
        <end position="62"/>
    </location>
</feature>
<dbReference type="EMBL" id="BSTX01000002">
    <property type="protein sequence ID" value="GLZ78079.1"/>
    <property type="molecule type" value="Genomic_DNA"/>
</dbReference>
<evidence type="ECO:0000256" key="1">
    <source>
        <dbReference type="SAM" id="Phobius"/>
    </source>
</evidence>
<dbReference type="InterPro" id="IPR021315">
    <property type="entry name" value="Gap/Sap"/>
</dbReference>
<keyword evidence="1" id="KW-0472">Membrane</keyword>
<keyword evidence="1" id="KW-0812">Transmembrane</keyword>
<dbReference type="RefSeq" id="WP_285663253.1">
    <property type="nucleotide sequence ID" value="NZ_BSTX01000002.1"/>
</dbReference>
<keyword evidence="3" id="KW-1185">Reference proteome</keyword>
<reference evidence="2" key="1">
    <citation type="submission" date="2023-03" db="EMBL/GenBank/DDBJ databases">
        <title>Actinorhabdospora filicis NBRC 111898.</title>
        <authorList>
            <person name="Ichikawa N."/>
            <person name="Sato H."/>
            <person name="Tonouchi N."/>
        </authorList>
    </citation>
    <scope>NUCLEOTIDE SEQUENCE</scope>
    <source>
        <strain evidence="2">NBRC 111898</strain>
    </source>
</reference>
<keyword evidence="1" id="KW-1133">Transmembrane helix</keyword>
<comment type="caution">
    <text evidence="2">The sequence shown here is derived from an EMBL/GenBank/DDBJ whole genome shotgun (WGS) entry which is preliminary data.</text>
</comment>
<evidence type="ECO:0000313" key="3">
    <source>
        <dbReference type="Proteomes" id="UP001165079"/>
    </source>
</evidence>
<feature type="transmembrane region" description="Helical" evidence="1">
    <location>
        <begin position="12"/>
        <end position="30"/>
    </location>
</feature>
<organism evidence="2 3">
    <name type="scientific">Actinorhabdospora filicis</name>
    <dbReference type="NCBI Taxonomy" id="1785913"/>
    <lineage>
        <taxon>Bacteria</taxon>
        <taxon>Bacillati</taxon>
        <taxon>Actinomycetota</taxon>
        <taxon>Actinomycetes</taxon>
        <taxon>Micromonosporales</taxon>
        <taxon>Micromonosporaceae</taxon>
        <taxon>Actinorhabdospora</taxon>
    </lineage>
</organism>
<dbReference type="Proteomes" id="UP001165079">
    <property type="component" value="Unassembled WGS sequence"/>
</dbReference>
<sequence>MGETIGELLPLAIGVAISPVPIIAVILMLFAPRATGTSLGFLLGWIAGIIAATALFVWLAGITDLGSGTGPSAAVSWIKLALGALLLLLALRRWRARPAPGTEAALPTWMAAIDEFTPAKALGLGFALSAINPKNLAMCAAAGVTIGGAALPGGQQVTTAAIFTILAACTVAVPVIAYALASSAMRAPLDRLKAWLQGNNATVMATLLLVLGVVLVGKGLGGLL</sequence>
<dbReference type="Pfam" id="PF11139">
    <property type="entry name" value="SfLAP"/>
    <property type="match status" value="1"/>
</dbReference>
<protein>
    <submittedName>
        <fullName evidence="2">Membrane protein</fullName>
    </submittedName>
</protein>
<feature type="transmembrane region" description="Helical" evidence="1">
    <location>
        <begin position="74"/>
        <end position="91"/>
    </location>
</feature>
<gene>
    <name evidence="2" type="ORF">Afil01_28860</name>
</gene>
<accession>A0A9W6W902</accession>
<feature type="transmembrane region" description="Helical" evidence="1">
    <location>
        <begin position="160"/>
        <end position="181"/>
    </location>
</feature>
<evidence type="ECO:0000313" key="2">
    <source>
        <dbReference type="EMBL" id="GLZ78079.1"/>
    </source>
</evidence>
<dbReference type="AlphaFoldDB" id="A0A9W6W902"/>
<feature type="transmembrane region" description="Helical" evidence="1">
    <location>
        <begin position="201"/>
        <end position="221"/>
    </location>
</feature>